<comment type="caution">
    <text evidence="1">The sequence shown here is derived from an EMBL/GenBank/DDBJ whole genome shotgun (WGS) entry which is preliminary data.</text>
</comment>
<dbReference type="EMBL" id="BAABJQ010000014">
    <property type="protein sequence ID" value="GAA5190426.1"/>
    <property type="molecule type" value="Genomic_DNA"/>
</dbReference>
<organism evidence="1 2">
    <name type="scientific">Rugosimonospora acidiphila</name>
    <dbReference type="NCBI Taxonomy" id="556531"/>
    <lineage>
        <taxon>Bacteria</taxon>
        <taxon>Bacillati</taxon>
        <taxon>Actinomycetota</taxon>
        <taxon>Actinomycetes</taxon>
        <taxon>Micromonosporales</taxon>
        <taxon>Micromonosporaceae</taxon>
        <taxon>Rugosimonospora</taxon>
    </lineage>
</organism>
<evidence type="ECO:0000313" key="1">
    <source>
        <dbReference type="EMBL" id="GAA5190426.1"/>
    </source>
</evidence>
<gene>
    <name evidence="1" type="ORF">GCM10023322_45530</name>
</gene>
<dbReference type="Gene3D" id="3.40.830.10">
    <property type="entry name" value="LigB-like"/>
    <property type="match status" value="1"/>
</dbReference>
<protein>
    <recommendedName>
        <fullName evidence="3">Extradiol ring-cleavage dioxygenase</fullName>
    </recommendedName>
</protein>
<keyword evidence="2" id="KW-1185">Reference proteome</keyword>
<accession>A0ABP9S209</accession>
<dbReference type="SUPFAM" id="SSF53213">
    <property type="entry name" value="LigB-like"/>
    <property type="match status" value="1"/>
</dbReference>
<dbReference type="RefSeq" id="WP_345632634.1">
    <property type="nucleotide sequence ID" value="NZ_BAABJQ010000014.1"/>
</dbReference>
<evidence type="ECO:0008006" key="3">
    <source>
        <dbReference type="Google" id="ProtNLM"/>
    </source>
</evidence>
<evidence type="ECO:0000313" key="2">
    <source>
        <dbReference type="Proteomes" id="UP001501570"/>
    </source>
</evidence>
<sequence>MAEILGVGMTHFPPLSAQDERMTAAFTRMINHPSTPEEAKTGSALPAELVAELGDDRGLSAAAEHRDRLRRNLATVRTRLDEFNPDLVVVWGDDQYENFKESVIPPFCVLAYDEFTHKPWKNFHLGDNAWGEDSDTELRVAGNNRAGRYLAGGLIEAGFDVAYSYRPNEYDGLSHAFTNTVLYLDYDRKGFPYPILPISVNCYGGLVISAKGLFVDPGNPPSGDALDPPSPSPTRCFDLGAATARVMAASPWRVALVASASWSHGFLAACNRYLYPDVASDRRLFEALEAGDYDAWRSYPLESITKSGQQEMLNWFCLLGAMSELGSKLQWAELVETYIFNSNKAFVLF</sequence>
<dbReference type="Proteomes" id="UP001501570">
    <property type="component" value="Unassembled WGS sequence"/>
</dbReference>
<proteinExistence type="predicted"/>
<name>A0ABP9S209_9ACTN</name>
<reference evidence="2" key="1">
    <citation type="journal article" date="2019" name="Int. J. Syst. Evol. Microbiol.">
        <title>The Global Catalogue of Microorganisms (GCM) 10K type strain sequencing project: providing services to taxonomists for standard genome sequencing and annotation.</title>
        <authorList>
            <consortium name="The Broad Institute Genomics Platform"/>
            <consortium name="The Broad Institute Genome Sequencing Center for Infectious Disease"/>
            <person name="Wu L."/>
            <person name="Ma J."/>
        </authorList>
    </citation>
    <scope>NUCLEOTIDE SEQUENCE [LARGE SCALE GENOMIC DNA]</scope>
    <source>
        <strain evidence="2">JCM 18304</strain>
    </source>
</reference>